<organism evidence="1 2">
    <name type="scientific">Lithospermum erythrorhizon</name>
    <name type="common">Purple gromwell</name>
    <name type="synonym">Lithospermum officinale var. erythrorhizon</name>
    <dbReference type="NCBI Taxonomy" id="34254"/>
    <lineage>
        <taxon>Eukaryota</taxon>
        <taxon>Viridiplantae</taxon>
        <taxon>Streptophyta</taxon>
        <taxon>Embryophyta</taxon>
        <taxon>Tracheophyta</taxon>
        <taxon>Spermatophyta</taxon>
        <taxon>Magnoliopsida</taxon>
        <taxon>eudicotyledons</taxon>
        <taxon>Gunneridae</taxon>
        <taxon>Pentapetalae</taxon>
        <taxon>asterids</taxon>
        <taxon>lamiids</taxon>
        <taxon>Boraginales</taxon>
        <taxon>Boraginaceae</taxon>
        <taxon>Boraginoideae</taxon>
        <taxon>Lithospermeae</taxon>
        <taxon>Lithospermum</taxon>
    </lineage>
</organism>
<evidence type="ECO:0000313" key="1">
    <source>
        <dbReference type="EMBL" id="GAA0138398.1"/>
    </source>
</evidence>
<dbReference type="AlphaFoldDB" id="A0AAV3NHG3"/>
<keyword evidence="2" id="KW-1185">Reference proteome</keyword>
<evidence type="ECO:0000313" key="2">
    <source>
        <dbReference type="Proteomes" id="UP001454036"/>
    </source>
</evidence>
<sequence length="78" mass="9757">MEKQKRRMSHFYNRRVRSRQFIMGDLVLRVMEERQQKNKNKLNTKWEGPYRVRRVIEDLSGKEIDHTWHGVYLKKYYA</sequence>
<dbReference type="Proteomes" id="UP001454036">
    <property type="component" value="Unassembled WGS sequence"/>
</dbReference>
<name>A0AAV3NHG3_LITER</name>
<dbReference type="EMBL" id="BAABME010000010">
    <property type="protein sequence ID" value="GAA0138398.1"/>
    <property type="molecule type" value="Genomic_DNA"/>
</dbReference>
<reference evidence="1 2" key="1">
    <citation type="submission" date="2024-01" db="EMBL/GenBank/DDBJ databases">
        <title>The complete chloroplast genome sequence of Lithospermum erythrorhizon: insights into the phylogenetic relationship among Boraginaceae species and the maternal lineages of purple gromwells.</title>
        <authorList>
            <person name="Okada T."/>
            <person name="Watanabe K."/>
        </authorList>
    </citation>
    <scope>NUCLEOTIDE SEQUENCE [LARGE SCALE GENOMIC DNA]</scope>
</reference>
<comment type="caution">
    <text evidence="1">The sequence shown here is derived from an EMBL/GenBank/DDBJ whole genome shotgun (WGS) entry which is preliminary data.</text>
</comment>
<accession>A0AAV3NHG3</accession>
<protein>
    <submittedName>
        <fullName evidence="1">Uncharacterized protein</fullName>
    </submittedName>
</protein>
<proteinExistence type="predicted"/>
<gene>
    <name evidence="1" type="ORF">LIER_00152</name>
</gene>